<dbReference type="STRING" id="388413.ALPR1_02585"/>
<dbReference type="Pfam" id="PF03692">
    <property type="entry name" value="CxxCxxCC"/>
    <property type="match status" value="1"/>
</dbReference>
<gene>
    <name evidence="1" type="ORF">ALPR1_02585</name>
</gene>
<sequence length="199" mass="22152">MNLADKSQAVLNLFGDLEEESKLFTSKSGLGCLNGCGACCSKPEVSASALEFLPLAFDLYKKGLAESSLELLDKEGEGASCLMYKSHSLDGKMGFCGNYSNRGMICRLFGASYRKNKYGQKDIITCKILKENKEEAFLKASISINDELPIPNATKYYMHLEEIDEALCRQVPINLAIGRALELVLRFKFYEEEEIEVLT</sequence>
<evidence type="ECO:0000313" key="1">
    <source>
        <dbReference type="EMBL" id="EAZ82092.1"/>
    </source>
</evidence>
<dbReference type="OrthoDB" id="9806610at2"/>
<reference evidence="1 2" key="1">
    <citation type="journal article" date="2011" name="J. Bacteriol.">
        <title>Complete genome sequence of Algoriphagus sp. PR1, bacterial prey of a colony-forming choanoflagellate.</title>
        <authorList>
            <person name="Alegado R.A."/>
            <person name="Ferriera S."/>
            <person name="Nusbaum C."/>
            <person name="Young S.K."/>
            <person name="Zeng Q."/>
            <person name="Imamovic A."/>
            <person name="Fairclough S.R."/>
            <person name="King N."/>
        </authorList>
    </citation>
    <scope>NUCLEOTIDE SEQUENCE [LARGE SCALE GENOMIC DNA]</scope>
    <source>
        <strain evidence="1 2">PR1</strain>
    </source>
</reference>
<protein>
    <submittedName>
        <fullName evidence="1">Fe-S-cluster oxidoreductase</fullName>
    </submittedName>
</protein>
<dbReference type="eggNOG" id="COG0727">
    <property type="taxonomic scope" value="Bacteria"/>
</dbReference>
<keyword evidence="2" id="KW-1185">Reference proteome</keyword>
<proteinExistence type="predicted"/>
<dbReference type="EMBL" id="AAXU02000001">
    <property type="protein sequence ID" value="EAZ82092.1"/>
    <property type="molecule type" value="Genomic_DNA"/>
</dbReference>
<evidence type="ECO:0000313" key="2">
    <source>
        <dbReference type="Proteomes" id="UP000003919"/>
    </source>
</evidence>
<organism evidence="1 2">
    <name type="scientific">Algoriphagus machipongonensis</name>
    <dbReference type="NCBI Taxonomy" id="388413"/>
    <lineage>
        <taxon>Bacteria</taxon>
        <taxon>Pseudomonadati</taxon>
        <taxon>Bacteroidota</taxon>
        <taxon>Cytophagia</taxon>
        <taxon>Cytophagales</taxon>
        <taxon>Cyclobacteriaceae</taxon>
        <taxon>Algoriphagus</taxon>
    </lineage>
</organism>
<accession>A3HVC0</accession>
<dbReference type="Proteomes" id="UP000003919">
    <property type="component" value="Unassembled WGS sequence"/>
</dbReference>
<comment type="caution">
    <text evidence="1">The sequence shown here is derived from an EMBL/GenBank/DDBJ whole genome shotgun (WGS) entry which is preliminary data.</text>
</comment>
<dbReference type="AlphaFoldDB" id="A3HVC0"/>
<dbReference type="InterPro" id="IPR005358">
    <property type="entry name" value="Puta_zinc/iron-chelating_dom"/>
</dbReference>
<dbReference type="RefSeq" id="WP_008198180.1">
    <property type="nucleotide sequence ID" value="NZ_CM001023.1"/>
</dbReference>
<name>A3HVC0_9BACT</name>
<dbReference type="HOGENOM" id="CLU_093054_0_0_10"/>